<evidence type="ECO:0000313" key="4">
    <source>
        <dbReference type="Proteomes" id="UP001152320"/>
    </source>
</evidence>
<dbReference type="EMBL" id="JAIZAY010000001">
    <property type="protein sequence ID" value="KAJ8049558.1"/>
    <property type="molecule type" value="Genomic_DNA"/>
</dbReference>
<dbReference type="PANTHER" id="PTHR36981">
    <property type="entry name" value="ZGC:195170"/>
    <property type="match status" value="1"/>
</dbReference>
<evidence type="ECO:0000313" key="3">
    <source>
        <dbReference type="EMBL" id="KAJ8049558.1"/>
    </source>
</evidence>
<proteinExistence type="predicted"/>
<keyword evidence="4" id="KW-1185">Reference proteome</keyword>
<organism evidence="3 4">
    <name type="scientific">Holothuria leucospilota</name>
    <name type="common">Black long sea cucumber</name>
    <name type="synonym">Mertensiothuria leucospilota</name>
    <dbReference type="NCBI Taxonomy" id="206669"/>
    <lineage>
        <taxon>Eukaryota</taxon>
        <taxon>Metazoa</taxon>
        <taxon>Echinodermata</taxon>
        <taxon>Eleutherozoa</taxon>
        <taxon>Echinozoa</taxon>
        <taxon>Holothuroidea</taxon>
        <taxon>Aspidochirotacea</taxon>
        <taxon>Aspidochirotida</taxon>
        <taxon>Holothuriidae</taxon>
        <taxon>Holothuria</taxon>
    </lineage>
</organism>
<evidence type="ECO:0000256" key="1">
    <source>
        <dbReference type="SAM" id="MobiDB-lite"/>
    </source>
</evidence>
<evidence type="ECO:0000259" key="2">
    <source>
        <dbReference type="Pfam" id="PF20478"/>
    </source>
</evidence>
<name>A0A9Q1HLD5_HOLLE</name>
<accession>A0A9Q1HLD5</accession>
<reference evidence="3" key="1">
    <citation type="submission" date="2021-10" db="EMBL/GenBank/DDBJ databases">
        <title>Tropical sea cucumber genome reveals ecological adaptation and Cuvierian tubules defense mechanism.</title>
        <authorList>
            <person name="Chen T."/>
        </authorList>
    </citation>
    <scope>NUCLEOTIDE SEQUENCE</scope>
    <source>
        <strain evidence="3">Nanhai2018</strain>
        <tissue evidence="3">Muscle</tissue>
    </source>
</reference>
<dbReference type="Proteomes" id="UP001152320">
    <property type="component" value="Chromosome 1"/>
</dbReference>
<comment type="caution">
    <text evidence="3">The sequence shown here is derived from an EMBL/GenBank/DDBJ whole genome shotgun (WGS) entry which is preliminary data.</text>
</comment>
<feature type="region of interest" description="Disordered" evidence="1">
    <location>
        <begin position="32"/>
        <end position="55"/>
    </location>
</feature>
<sequence>MADFSEKVEGPLGYDFEPTMSEEQYQMMAASRVLASKATEQHEGTGSSDDEPELEEDRIGNTAWCQCGLCEAMESRVESVCCTEIGKLEEKVMGTCITLHRNFDSICLNEDVLSATWNLLQHTKGNQPSENLQNRQYRFVAYKMFTQWGHGHMGRGNRTPIPSCAVYQIRLKFPEPDAEYTGFSYADEVLADAMPM</sequence>
<protein>
    <submittedName>
        <fullName evidence="3">P2X purinoceptor 7</fullName>
    </submittedName>
</protein>
<dbReference type="PANTHER" id="PTHR36981:SF9">
    <property type="entry name" value="NANOR-RELATED"/>
    <property type="match status" value="1"/>
</dbReference>
<dbReference type="AlphaFoldDB" id="A0A9Q1HLD5"/>
<dbReference type="InterPro" id="IPR046815">
    <property type="entry name" value="P2RX7_C"/>
</dbReference>
<dbReference type="Pfam" id="PF20478">
    <property type="entry name" value="P2RX7_C"/>
    <property type="match status" value="1"/>
</dbReference>
<dbReference type="OrthoDB" id="9898867at2759"/>
<feature type="domain" description="P2X purinoreceptor 7 intracellular" evidence="2">
    <location>
        <begin position="37"/>
        <end position="183"/>
    </location>
</feature>
<gene>
    <name evidence="3" type="ORF">HOLleu_02344</name>
</gene>